<dbReference type="AlphaFoldDB" id="A0AAN5I605"/>
<dbReference type="Proteomes" id="UP001328107">
    <property type="component" value="Unassembled WGS sequence"/>
</dbReference>
<accession>A0AAN5I605</accession>
<name>A0AAN5I605_9BILA</name>
<dbReference type="EMBL" id="BTRK01000005">
    <property type="protein sequence ID" value="GMR52814.1"/>
    <property type="molecule type" value="Genomic_DNA"/>
</dbReference>
<organism evidence="1 2">
    <name type="scientific">Pristionchus mayeri</name>
    <dbReference type="NCBI Taxonomy" id="1317129"/>
    <lineage>
        <taxon>Eukaryota</taxon>
        <taxon>Metazoa</taxon>
        <taxon>Ecdysozoa</taxon>
        <taxon>Nematoda</taxon>
        <taxon>Chromadorea</taxon>
        <taxon>Rhabditida</taxon>
        <taxon>Rhabditina</taxon>
        <taxon>Diplogasteromorpha</taxon>
        <taxon>Diplogasteroidea</taxon>
        <taxon>Neodiplogasteridae</taxon>
        <taxon>Pristionchus</taxon>
    </lineage>
</organism>
<evidence type="ECO:0000313" key="2">
    <source>
        <dbReference type="Proteomes" id="UP001328107"/>
    </source>
</evidence>
<evidence type="ECO:0000313" key="1">
    <source>
        <dbReference type="EMBL" id="GMR52814.1"/>
    </source>
</evidence>
<reference evidence="2" key="1">
    <citation type="submission" date="2022-10" db="EMBL/GenBank/DDBJ databases">
        <title>Genome assembly of Pristionchus species.</title>
        <authorList>
            <person name="Yoshida K."/>
            <person name="Sommer R.J."/>
        </authorList>
    </citation>
    <scope>NUCLEOTIDE SEQUENCE [LARGE SCALE GENOMIC DNA]</scope>
    <source>
        <strain evidence="2">RS5460</strain>
    </source>
</reference>
<sequence length="155" mass="17261">MTFAKSDKRTAKKKKNDQDIDNFVHQLYKPIRSSSTPPLLGRGRSGSRSCCICCRPRRPSGCLLLPPVVMRSMTMMRSRGVIGLPLECLLLFCSHSLGRPHGSGRGGRQSRGHWLRVSPTPAARLRRRTGCAWAGHESIAGRVVIPRSFRLKETP</sequence>
<comment type="caution">
    <text evidence="1">The sequence shown here is derived from an EMBL/GenBank/DDBJ whole genome shotgun (WGS) entry which is preliminary data.</text>
</comment>
<feature type="non-terminal residue" evidence="1">
    <location>
        <position position="155"/>
    </location>
</feature>
<proteinExistence type="predicted"/>
<gene>
    <name evidence="1" type="ORF">PMAYCL1PPCAC_23009</name>
</gene>
<protein>
    <submittedName>
        <fullName evidence="1">Uncharacterized protein</fullName>
    </submittedName>
</protein>
<keyword evidence="2" id="KW-1185">Reference proteome</keyword>